<evidence type="ECO:0000313" key="1">
    <source>
        <dbReference type="EMBL" id="ARW58844.1"/>
    </source>
</evidence>
<organism evidence="1 2">
    <name type="scientific">Erwinia phage vB_EamM_Y3</name>
    <dbReference type="NCBI Taxonomy" id="1983553"/>
    <lineage>
        <taxon>Viruses</taxon>
        <taxon>Duplodnaviria</taxon>
        <taxon>Heunggongvirae</taxon>
        <taxon>Uroviricota</taxon>
        <taxon>Caudoviricetes</taxon>
        <taxon>Sasquatchvirus</taxon>
        <taxon>Sasquatchvirus Y3</taxon>
    </lineage>
</organism>
<sequence>MEQTFNTRTNKRWNVMRNDRDIHPVTGLEEKVPQCIFVSEKPLDETKLAELRAKYNATDLWVEASGVFH</sequence>
<gene>
    <name evidence="1" type="ORF">Y3_204</name>
</gene>
<name>A0A2H4IBD5_9CAUD</name>
<keyword evidence="2" id="KW-1185">Reference proteome</keyword>
<dbReference type="Proteomes" id="UP000240568">
    <property type="component" value="Segment"/>
</dbReference>
<evidence type="ECO:0000313" key="2">
    <source>
        <dbReference type="Proteomes" id="UP000240568"/>
    </source>
</evidence>
<accession>A0A2H4IBD5</accession>
<reference evidence="1 2" key="1">
    <citation type="submission" date="2017-04" db="EMBL/GenBank/DDBJ databases">
        <authorList>
            <person name="Afonso C.L."/>
            <person name="Miller P.J."/>
            <person name="Scott M.A."/>
            <person name="Spackman E."/>
            <person name="Goraichik I."/>
            <person name="Dimitrov K.M."/>
            <person name="Suarez D.L."/>
            <person name="Swayne D.E."/>
        </authorList>
    </citation>
    <scope>NUCLEOTIDE SEQUENCE [LARGE SCALE GENOMIC DNA]</scope>
</reference>
<protein>
    <submittedName>
        <fullName evidence="1">Uncharacterized protein</fullName>
    </submittedName>
</protein>
<proteinExistence type="predicted"/>
<dbReference type="EMBL" id="KY984068">
    <property type="protein sequence ID" value="ARW58844.1"/>
    <property type="molecule type" value="Genomic_DNA"/>
</dbReference>